<dbReference type="STRING" id="1469948.GCA_000732725_00688"/>
<dbReference type="FunFam" id="3.40.50.300:FF:000011">
    <property type="entry name" value="Putative ABC transporter ATP-binding component"/>
    <property type="match status" value="1"/>
</dbReference>
<organism evidence="4 5">
    <name type="scientific">Kineothrix alysoides</name>
    <dbReference type="NCBI Taxonomy" id="1469948"/>
    <lineage>
        <taxon>Bacteria</taxon>
        <taxon>Bacillati</taxon>
        <taxon>Bacillota</taxon>
        <taxon>Clostridia</taxon>
        <taxon>Lachnospirales</taxon>
        <taxon>Lachnospiraceae</taxon>
        <taxon>Kineothrix</taxon>
    </lineage>
</organism>
<keyword evidence="2" id="KW-0067">ATP-binding</keyword>
<dbReference type="AlphaFoldDB" id="A0A4R1QTY8"/>
<dbReference type="InterPro" id="IPR017871">
    <property type="entry name" value="ABC_transporter-like_CS"/>
</dbReference>
<dbReference type="PROSITE" id="PS50893">
    <property type="entry name" value="ABC_TRANSPORTER_2"/>
    <property type="match status" value="2"/>
</dbReference>
<dbReference type="GO" id="GO:0016887">
    <property type="term" value="F:ATP hydrolysis activity"/>
    <property type="evidence" value="ECO:0007669"/>
    <property type="project" value="InterPro"/>
</dbReference>
<evidence type="ECO:0000259" key="3">
    <source>
        <dbReference type="PROSITE" id="PS50893"/>
    </source>
</evidence>
<dbReference type="CDD" id="cd03221">
    <property type="entry name" value="ABCF_EF-3"/>
    <property type="match status" value="2"/>
</dbReference>
<evidence type="ECO:0000313" key="5">
    <source>
        <dbReference type="Proteomes" id="UP000295718"/>
    </source>
</evidence>
<dbReference type="InterPro" id="IPR051309">
    <property type="entry name" value="ABCF_ATPase"/>
</dbReference>
<dbReference type="GO" id="GO:0005524">
    <property type="term" value="F:ATP binding"/>
    <property type="evidence" value="ECO:0007669"/>
    <property type="project" value="UniProtKB-KW"/>
</dbReference>
<dbReference type="PROSITE" id="PS00211">
    <property type="entry name" value="ABC_TRANSPORTER_1"/>
    <property type="match status" value="2"/>
</dbReference>
<dbReference type="SUPFAM" id="SSF52540">
    <property type="entry name" value="P-loop containing nucleoside triphosphate hydrolases"/>
    <property type="match status" value="2"/>
</dbReference>
<feature type="domain" description="ABC transporter" evidence="3">
    <location>
        <begin position="69"/>
        <end position="320"/>
    </location>
</feature>
<evidence type="ECO:0000256" key="1">
    <source>
        <dbReference type="ARBA" id="ARBA00022741"/>
    </source>
</evidence>
<evidence type="ECO:0000313" key="4">
    <source>
        <dbReference type="EMBL" id="TCL55965.1"/>
    </source>
</evidence>
<protein>
    <submittedName>
        <fullName evidence="4">ATPase subunit of ABC transporter with duplicated ATPase domains</fullName>
    </submittedName>
</protein>
<proteinExistence type="predicted"/>
<dbReference type="EMBL" id="SLUO01000013">
    <property type="protein sequence ID" value="TCL55965.1"/>
    <property type="molecule type" value="Genomic_DNA"/>
</dbReference>
<sequence length="575" mass="64619">MFLSVAFCLNTRAIVRHVARCFYSGYFRPGNAEGEYTRVLLSSAFLILPYTYTITFTETERTIINMSLLEIEGLTHSFGDNSLYKNANLSLNKGEHLGIVGQNGAGKSTLIKICTEQVIPDAGRIIRHPNISMGYLDQYAKINGLTTVKDFLKSAFSRFYTIEEEMSMLYEKAACGNMECLSLAAKKQEQLEIHGFYSIDTKIDQVASGLGLLTIGLSRPIEQMSGGQQAKVILAKLLLEKPDVLLLDEPTNFLDKEHVEWLADYLSSLENAFMVVSHDYAFLDKIANRICDIDNNALSKYYGTYSEFLKKKTLLREDYIKQYTAQQKEIKKTEEFIQKNIAGRKSKMARGRRTQLERMNKMEALEQKEITPHFHFMELPSTNAEHLSAKNLSVGYHYPILSAINFSVTGGAKIAITGFNGIGKSTLLKTLVGQLPAMQGRYSFSEQVTIGYFEQDLIWPDETRTPMQIVSDTYSSLVVKEVRKHLARCGISSKHAMQPIATLSGGEQAKVKMCLLALAPCNFLIMDEPTNHLDIQAKEALKAALSEFSGTVLLVSHEEAFYKDLVQRVISIEKR</sequence>
<dbReference type="PANTHER" id="PTHR42855:SF2">
    <property type="entry name" value="DRUG RESISTANCE ABC TRANSPORTER,ATP-BINDING PROTEIN"/>
    <property type="match status" value="1"/>
</dbReference>
<dbReference type="Pfam" id="PF12848">
    <property type="entry name" value="ABC_tran_Xtn"/>
    <property type="match status" value="1"/>
</dbReference>
<accession>A0A4R1QTY8</accession>
<comment type="caution">
    <text evidence="4">The sequence shown here is derived from an EMBL/GenBank/DDBJ whole genome shotgun (WGS) entry which is preliminary data.</text>
</comment>
<dbReference type="SMART" id="SM00382">
    <property type="entry name" value="AAA"/>
    <property type="match status" value="2"/>
</dbReference>
<dbReference type="InterPro" id="IPR032781">
    <property type="entry name" value="ABC_tran_Xtn"/>
</dbReference>
<keyword evidence="1" id="KW-0547">Nucleotide-binding</keyword>
<reference evidence="4 5" key="1">
    <citation type="submission" date="2019-03" db="EMBL/GenBank/DDBJ databases">
        <title>Genomic Encyclopedia of Type Strains, Phase IV (KMG-IV): sequencing the most valuable type-strain genomes for metagenomic binning, comparative biology and taxonomic classification.</title>
        <authorList>
            <person name="Goeker M."/>
        </authorList>
    </citation>
    <scope>NUCLEOTIDE SEQUENCE [LARGE SCALE GENOMIC DNA]</scope>
    <source>
        <strain evidence="4 5">DSM 100556</strain>
    </source>
</reference>
<dbReference type="Gene3D" id="3.40.50.300">
    <property type="entry name" value="P-loop containing nucleotide triphosphate hydrolases"/>
    <property type="match status" value="2"/>
</dbReference>
<dbReference type="InterPro" id="IPR027417">
    <property type="entry name" value="P-loop_NTPase"/>
</dbReference>
<dbReference type="InterPro" id="IPR003439">
    <property type="entry name" value="ABC_transporter-like_ATP-bd"/>
</dbReference>
<name>A0A4R1QTY8_9FIRM</name>
<dbReference type="Pfam" id="PF00005">
    <property type="entry name" value="ABC_tran"/>
    <property type="match status" value="2"/>
</dbReference>
<feature type="domain" description="ABC transporter" evidence="3">
    <location>
        <begin position="382"/>
        <end position="574"/>
    </location>
</feature>
<keyword evidence="5" id="KW-1185">Reference proteome</keyword>
<evidence type="ECO:0000256" key="2">
    <source>
        <dbReference type="ARBA" id="ARBA00022840"/>
    </source>
</evidence>
<dbReference type="PANTHER" id="PTHR42855">
    <property type="entry name" value="ABC TRANSPORTER ATP-BINDING SUBUNIT"/>
    <property type="match status" value="1"/>
</dbReference>
<gene>
    <name evidence="4" type="ORF">EDD76_113103</name>
</gene>
<dbReference type="InterPro" id="IPR003593">
    <property type="entry name" value="AAA+_ATPase"/>
</dbReference>
<dbReference type="Proteomes" id="UP000295718">
    <property type="component" value="Unassembled WGS sequence"/>
</dbReference>